<comment type="similarity">
    <text evidence="7">Belongs to the YfgM family.</text>
</comment>
<feature type="transmembrane region" description="Helical" evidence="9">
    <location>
        <begin position="12"/>
        <end position="32"/>
    </location>
</feature>
<reference evidence="11 12" key="1">
    <citation type="submission" date="2018-10" db="EMBL/GenBank/DDBJ databases">
        <title>Comparative functional genomics of the obligate endosymbiont Buchnera aphidicola.</title>
        <authorList>
            <person name="Chong R.A."/>
        </authorList>
    </citation>
    <scope>NUCLEOTIDE SEQUENCE [LARGE SCALE GENOMIC DNA]</scope>
    <source>
        <strain evidence="11 12">Aoe</strain>
    </source>
</reference>
<sequence length="203" mass="24415">MNKYKLRNLLNVKTWFFVFFIIIFLGITYFYFFKKERILTIEDSDNCENYENIMDDNDFSNEENMNKVQLLIKQNHNVYGVLESLNLSKYYVTKNKFNLAIDVLQNVLKWSKDNSIINLIHFRVAKLHFELREFKKALLSISFIQESSWTSSVCNLKGDIFFALGNKESAIKFWKISYFLEKNVYVRNFLHMKIFSFRKHTDV</sequence>
<dbReference type="Proteomes" id="UP000298677">
    <property type="component" value="Chromosome"/>
</dbReference>
<keyword evidence="3 9" id="KW-0812">Transmembrane</keyword>
<evidence type="ECO:0000256" key="5">
    <source>
        <dbReference type="ARBA" id="ARBA00023136"/>
    </source>
</evidence>
<gene>
    <name evidence="11" type="ORF">D9V65_02435</name>
</gene>
<accession>A0A4D6Y570</accession>
<evidence type="ECO:0000256" key="1">
    <source>
        <dbReference type="ARBA" id="ARBA00004401"/>
    </source>
</evidence>
<keyword evidence="2" id="KW-1003">Cell membrane</keyword>
<keyword evidence="4 9" id="KW-1133">Transmembrane helix</keyword>
<evidence type="ECO:0000256" key="9">
    <source>
        <dbReference type="SAM" id="Phobius"/>
    </source>
</evidence>
<comment type="subcellular location">
    <subcellularLocation>
        <location evidence="1">Cell membrane</location>
        <topology evidence="1">Single-pass type II membrane protein</topology>
    </subcellularLocation>
</comment>
<evidence type="ECO:0000256" key="2">
    <source>
        <dbReference type="ARBA" id="ARBA00022475"/>
    </source>
</evidence>
<dbReference type="SUPFAM" id="SSF48452">
    <property type="entry name" value="TPR-like"/>
    <property type="match status" value="1"/>
</dbReference>
<evidence type="ECO:0000256" key="4">
    <source>
        <dbReference type="ARBA" id="ARBA00022989"/>
    </source>
</evidence>
<evidence type="ECO:0000256" key="7">
    <source>
        <dbReference type="ARBA" id="ARBA00024197"/>
    </source>
</evidence>
<name>A0A4D6Y570_9GAMM</name>
<evidence type="ECO:0000256" key="8">
    <source>
        <dbReference type="ARBA" id="ARBA00024235"/>
    </source>
</evidence>
<dbReference type="Gene3D" id="1.25.40.10">
    <property type="entry name" value="Tetratricopeptide repeat domain"/>
    <property type="match status" value="1"/>
</dbReference>
<dbReference type="PANTHER" id="PTHR38035:SF1">
    <property type="entry name" value="ANCILLARY SECYEG TRANSLOCON SUBUNIT"/>
    <property type="match status" value="1"/>
</dbReference>
<dbReference type="InterPro" id="IPR018704">
    <property type="entry name" value="SecYEG/CpoB_TPR"/>
</dbReference>
<dbReference type="InterPro" id="IPR026039">
    <property type="entry name" value="YfgM"/>
</dbReference>
<dbReference type="GO" id="GO:0044877">
    <property type="term" value="F:protein-containing complex binding"/>
    <property type="evidence" value="ECO:0007669"/>
    <property type="project" value="InterPro"/>
</dbReference>
<dbReference type="Pfam" id="PF09976">
    <property type="entry name" value="TPR_21"/>
    <property type="match status" value="1"/>
</dbReference>
<dbReference type="AlphaFoldDB" id="A0A4D6Y570"/>
<evidence type="ECO:0000259" key="10">
    <source>
        <dbReference type="Pfam" id="PF09976"/>
    </source>
</evidence>
<dbReference type="PANTHER" id="PTHR38035">
    <property type="entry name" value="UPF0070 PROTEIN YFGM"/>
    <property type="match status" value="1"/>
</dbReference>
<organism evidence="11 12">
    <name type="scientific">Buchnera aphidicola</name>
    <name type="common">Anoecia oenotherae</name>
    <dbReference type="NCBI Taxonomy" id="1241833"/>
    <lineage>
        <taxon>Bacteria</taxon>
        <taxon>Pseudomonadati</taxon>
        <taxon>Pseudomonadota</taxon>
        <taxon>Gammaproteobacteria</taxon>
        <taxon>Enterobacterales</taxon>
        <taxon>Erwiniaceae</taxon>
        <taxon>Buchnera</taxon>
    </lineage>
</organism>
<proteinExistence type="inferred from homology"/>
<evidence type="ECO:0000313" key="11">
    <source>
        <dbReference type="EMBL" id="QCI19575.1"/>
    </source>
</evidence>
<dbReference type="EMBL" id="CP033012">
    <property type="protein sequence ID" value="QCI19575.1"/>
    <property type="molecule type" value="Genomic_DNA"/>
</dbReference>
<feature type="domain" description="Ancillary SecYEG translocon subunit/Cell division coordinator CpoB TPR" evidence="10">
    <location>
        <begin position="14"/>
        <end position="194"/>
    </location>
</feature>
<dbReference type="InterPro" id="IPR011990">
    <property type="entry name" value="TPR-like_helical_dom_sf"/>
</dbReference>
<evidence type="ECO:0000256" key="6">
    <source>
        <dbReference type="ARBA" id="ARBA00023186"/>
    </source>
</evidence>
<evidence type="ECO:0000313" key="12">
    <source>
        <dbReference type="Proteomes" id="UP000298677"/>
    </source>
</evidence>
<keyword evidence="5 9" id="KW-0472">Membrane</keyword>
<keyword evidence="12" id="KW-1185">Reference proteome</keyword>
<dbReference type="RefSeq" id="WP_158342153.1">
    <property type="nucleotide sequence ID" value="NZ_CP033012.1"/>
</dbReference>
<keyword evidence="6" id="KW-0143">Chaperone</keyword>
<dbReference type="OrthoDB" id="9789675at2"/>
<protein>
    <recommendedName>
        <fullName evidence="8">Ancillary SecYEG translocon subunit</fullName>
    </recommendedName>
</protein>
<dbReference type="GO" id="GO:0005886">
    <property type="term" value="C:plasma membrane"/>
    <property type="evidence" value="ECO:0007669"/>
    <property type="project" value="UniProtKB-SubCell"/>
</dbReference>
<evidence type="ECO:0000256" key="3">
    <source>
        <dbReference type="ARBA" id="ARBA00022692"/>
    </source>
</evidence>